<dbReference type="AlphaFoldDB" id="A0A1R3G2Y4"/>
<evidence type="ECO:0000313" key="2">
    <source>
        <dbReference type="Proteomes" id="UP000187203"/>
    </source>
</evidence>
<keyword evidence="2" id="KW-1185">Reference proteome</keyword>
<protein>
    <submittedName>
        <fullName evidence="1">Uncharacterized protein</fullName>
    </submittedName>
</protein>
<dbReference type="Proteomes" id="UP000187203">
    <property type="component" value="Unassembled WGS sequence"/>
</dbReference>
<evidence type="ECO:0000313" key="1">
    <source>
        <dbReference type="EMBL" id="OMO52427.1"/>
    </source>
</evidence>
<dbReference type="EMBL" id="AWUE01023859">
    <property type="protein sequence ID" value="OMO52427.1"/>
    <property type="molecule type" value="Genomic_DNA"/>
</dbReference>
<comment type="caution">
    <text evidence="1">The sequence shown here is derived from an EMBL/GenBank/DDBJ whole genome shotgun (WGS) entry which is preliminary data.</text>
</comment>
<proteinExistence type="predicted"/>
<reference evidence="2" key="1">
    <citation type="submission" date="2013-09" db="EMBL/GenBank/DDBJ databases">
        <title>Corchorus olitorius genome sequencing.</title>
        <authorList>
            <person name="Alam M."/>
            <person name="Haque M.S."/>
            <person name="Islam M.S."/>
            <person name="Emdad E.M."/>
            <person name="Islam M.M."/>
            <person name="Ahmed B."/>
            <person name="Halim A."/>
            <person name="Hossen Q.M.M."/>
            <person name="Hossain M.Z."/>
            <person name="Ahmed R."/>
            <person name="Khan M.M."/>
            <person name="Islam R."/>
            <person name="Rashid M.M."/>
            <person name="Khan S.A."/>
            <person name="Rahman M.S."/>
            <person name="Alam M."/>
            <person name="Yahiya A.S."/>
            <person name="Khan M.S."/>
            <person name="Azam M.S."/>
            <person name="Haque T."/>
            <person name="Lashkar M.Z.H."/>
            <person name="Akhand A.I."/>
            <person name="Morshed G."/>
            <person name="Roy S."/>
            <person name="Uddin K.S."/>
            <person name="Rabeya T."/>
            <person name="Hossain A.S."/>
            <person name="Chowdhury A."/>
            <person name="Snigdha A.R."/>
            <person name="Mortoza M.S."/>
            <person name="Matin S.A."/>
            <person name="Hoque S.M.E."/>
            <person name="Islam M.K."/>
            <person name="Roy D.K."/>
            <person name="Haider R."/>
            <person name="Moosa M.M."/>
            <person name="Elias S.M."/>
            <person name="Hasan A.M."/>
            <person name="Jahan S."/>
            <person name="Shafiuddin M."/>
            <person name="Mahmood N."/>
            <person name="Shommy N.S."/>
        </authorList>
    </citation>
    <scope>NUCLEOTIDE SEQUENCE [LARGE SCALE GENOMIC DNA]</scope>
    <source>
        <strain evidence="2">cv. O-4</strain>
    </source>
</reference>
<organism evidence="1 2">
    <name type="scientific">Corchorus olitorius</name>
    <dbReference type="NCBI Taxonomy" id="93759"/>
    <lineage>
        <taxon>Eukaryota</taxon>
        <taxon>Viridiplantae</taxon>
        <taxon>Streptophyta</taxon>
        <taxon>Embryophyta</taxon>
        <taxon>Tracheophyta</taxon>
        <taxon>Spermatophyta</taxon>
        <taxon>Magnoliopsida</taxon>
        <taxon>eudicotyledons</taxon>
        <taxon>Gunneridae</taxon>
        <taxon>Pentapetalae</taxon>
        <taxon>rosids</taxon>
        <taxon>malvids</taxon>
        <taxon>Malvales</taxon>
        <taxon>Malvaceae</taxon>
        <taxon>Grewioideae</taxon>
        <taxon>Apeibeae</taxon>
        <taxon>Corchorus</taxon>
    </lineage>
</organism>
<sequence>MADVVLVQSDKDSPSCIRGGWSAARQRNHLISRDSNSKHQVFIDQTR</sequence>
<name>A0A1R3G2Y4_9ROSI</name>
<accession>A0A1R3G2Y4</accession>
<gene>
    <name evidence="1" type="ORF">COLO4_37212</name>
</gene>